<feature type="transmembrane region" description="Helical" evidence="1">
    <location>
        <begin position="20"/>
        <end position="44"/>
    </location>
</feature>
<accession>A0A1H4IXX0</accession>
<evidence type="ECO:0000313" key="2">
    <source>
        <dbReference type="EMBL" id="SEB38950.1"/>
    </source>
</evidence>
<evidence type="ECO:0000313" key="3">
    <source>
        <dbReference type="Proteomes" id="UP000183407"/>
    </source>
</evidence>
<dbReference type="EMBL" id="FNTL01000002">
    <property type="protein sequence ID" value="SEB38950.1"/>
    <property type="molecule type" value="Genomic_DNA"/>
</dbReference>
<name>A0A1H4IXX0_RHOJO</name>
<reference evidence="3" key="1">
    <citation type="submission" date="2016-10" db="EMBL/GenBank/DDBJ databases">
        <authorList>
            <person name="Varghese N."/>
        </authorList>
    </citation>
    <scope>NUCLEOTIDE SEQUENCE [LARGE SCALE GENOMIC DNA]</scope>
    <source>
        <strain evidence="3">DSM 44719</strain>
    </source>
</reference>
<proteinExistence type="predicted"/>
<feature type="transmembrane region" description="Helical" evidence="1">
    <location>
        <begin position="143"/>
        <end position="161"/>
    </location>
</feature>
<dbReference type="OrthoDB" id="3381134at2"/>
<sequence>MAETQGEAEFRRLRTPRAAAVAGVVFGVLFASSIVLLHTALPAAAASPWLRDQSQIMIALVLAPFAGIAFLWLLGEVRDRYGELENRFFATVCLGSGLLFLAMMFVSMALAGGLLAVSRRSTAPQAELVDFGREVMLHVDNLYGVRMAAVFMISLGTIWLRTGLMPRWLAITTYLLALALLVVVNFSPWVTLVFPAWVVVINAYILAVDRARSGHPD</sequence>
<keyword evidence="1" id="KW-0472">Membrane</keyword>
<feature type="transmembrane region" description="Helical" evidence="1">
    <location>
        <begin position="168"/>
        <end position="186"/>
    </location>
</feature>
<dbReference type="RefSeq" id="WP_073369784.1">
    <property type="nucleotide sequence ID" value="NZ_FNTL01000002.1"/>
</dbReference>
<organism evidence="2 3">
    <name type="scientific">Rhodococcus jostii</name>
    <dbReference type="NCBI Taxonomy" id="132919"/>
    <lineage>
        <taxon>Bacteria</taxon>
        <taxon>Bacillati</taxon>
        <taxon>Actinomycetota</taxon>
        <taxon>Actinomycetes</taxon>
        <taxon>Mycobacteriales</taxon>
        <taxon>Nocardiaceae</taxon>
        <taxon>Rhodococcus</taxon>
    </lineage>
</organism>
<keyword evidence="1" id="KW-0812">Transmembrane</keyword>
<evidence type="ECO:0008006" key="4">
    <source>
        <dbReference type="Google" id="ProtNLM"/>
    </source>
</evidence>
<gene>
    <name evidence="2" type="ORF">SAMN04490220_0647</name>
</gene>
<dbReference type="AlphaFoldDB" id="A0A1H4IXX0"/>
<feature type="transmembrane region" description="Helical" evidence="1">
    <location>
        <begin position="56"/>
        <end position="75"/>
    </location>
</feature>
<evidence type="ECO:0000256" key="1">
    <source>
        <dbReference type="SAM" id="Phobius"/>
    </source>
</evidence>
<keyword evidence="1" id="KW-1133">Transmembrane helix</keyword>
<feature type="transmembrane region" description="Helical" evidence="1">
    <location>
        <begin position="87"/>
        <end position="111"/>
    </location>
</feature>
<dbReference type="Proteomes" id="UP000183407">
    <property type="component" value="Unassembled WGS sequence"/>
</dbReference>
<feature type="transmembrane region" description="Helical" evidence="1">
    <location>
        <begin position="192"/>
        <end position="208"/>
    </location>
</feature>
<protein>
    <recommendedName>
        <fullName evidence="4">DUF4386 family protein</fullName>
    </recommendedName>
</protein>